<keyword evidence="2" id="KW-0472">Membrane</keyword>
<dbReference type="GeneID" id="89935748"/>
<dbReference type="EMBL" id="MU853342">
    <property type="protein sequence ID" value="KAK4112475.1"/>
    <property type="molecule type" value="Genomic_DNA"/>
</dbReference>
<reference evidence="3" key="1">
    <citation type="journal article" date="2023" name="Mol. Phylogenet. Evol.">
        <title>Genome-scale phylogeny and comparative genomics of the fungal order Sordariales.</title>
        <authorList>
            <person name="Hensen N."/>
            <person name="Bonometti L."/>
            <person name="Westerberg I."/>
            <person name="Brannstrom I.O."/>
            <person name="Guillou S."/>
            <person name="Cros-Aarteil S."/>
            <person name="Calhoun S."/>
            <person name="Haridas S."/>
            <person name="Kuo A."/>
            <person name="Mondo S."/>
            <person name="Pangilinan J."/>
            <person name="Riley R."/>
            <person name="LaButti K."/>
            <person name="Andreopoulos B."/>
            <person name="Lipzen A."/>
            <person name="Chen C."/>
            <person name="Yan M."/>
            <person name="Daum C."/>
            <person name="Ng V."/>
            <person name="Clum A."/>
            <person name="Steindorff A."/>
            <person name="Ohm R.A."/>
            <person name="Martin F."/>
            <person name="Silar P."/>
            <person name="Natvig D.O."/>
            <person name="Lalanne C."/>
            <person name="Gautier V."/>
            <person name="Ament-Velasquez S.L."/>
            <person name="Kruys A."/>
            <person name="Hutchinson M.I."/>
            <person name="Powell A.J."/>
            <person name="Barry K."/>
            <person name="Miller A.N."/>
            <person name="Grigoriev I.V."/>
            <person name="Debuchy R."/>
            <person name="Gladieux P."/>
            <person name="Hiltunen Thoren M."/>
            <person name="Johannesson H."/>
        </authorList>
    </citation>
    <scope>NUCLEOTIDE SEQUENCE</scope>
    <source>
        <strain evidence="3">CBS 508.74</strain>
    </source>
</reference>
<sequence length="169" mass="18545">MASGGDADAPLIRSATANFRRAVVDMLVRREDKNCSPQPGVNLCEKPAVSSISMTWIVVGSVIGVLVLVTFVVLMVLHFRRKKQDKAEDMNDRFQMSDWGMDEGPSSRKPRMDNGSQDGSPHIQPRRSREPLQAGTEPKYHGGQSNGNGHLNPFDDAVSFRSGTRPSPP</sequence>
<dbReference type="Proteomes" id="UP001302812">
    <property type="component" value="Unassembled WGS sequence"/>
</dbReference>
<accession>A0AAN6YRZ0</accession>
<name>A0AAN6YRZ0_9PEZI</name>
<evidence type="ECO:0000256" key="1">
    <source>
        <dbReference type="SAM" id="MobiDB-lite"/>
    </source>
</evidence>
<proteinExistence type="predicted"/>
<dbReference type="AlphaFoldDB" id="A0AAN6YRZ0"/>
<feature type="transmembrane region" description="Helical" evidence="2">
    <location>
        <begin position="56"/>
        <end position="77"/>
    </location>
</feature>
<gene>
    <name evidence="3" type="ORF">N656DRAFT_709833</name>
</gene>
<protein>
    <submittedName>
        <fullName evidence="3">Uncharacterized protein</fullName>
    </submittedName>
</protein>
<evidence type="ECO:0000313" key="3">
    <source>
        <dbReference type="EMBL" id="KAK4112475.1"/>
    </source>
</evidence>
<evidence type="ECO:0000313" key="4">
    <source>
        <dbReference type="Proteomes" id="UP001302812"/>
    </source>
</evidence>
<comment type="caution">
    <text evidence="3">The sequence shown here is derived from an EMBL/GenBank/DDBJ whole genome shotgun (WGS) entry which is preliminary data.</text>
</comment>
<organism evidence="3 4">
    <name type="scientific">Canariomyces notabilis</name>
    <dbReference type="NCBI Taxonomy" id="2074819"/>
    <lineage>
        <taxon>Eukaryota</taxon>
        <taxon>Fungi</taxon>
        <taxon>Dikarya</taxon>
        <taxon>Ascomycota</taxon>
        <taxon>Pezizomycotina</taxon>
        <taxon>Sordariomycetes</taxon>
        <taxon>Sordariomycetidae</taxon>
        <taxon>Sordariales</taxon>
        <taxon>Chaetomiaceae</taxon>
        <taxon>Canariomyces</taxon>
    </lineage>
</organism>
<keyword evidence="2" id="KW-0812">Transmembrane</keyword>
<dbReference type="RefSeq" id="XP_064670045.1">
    <property type="nucleotide sequence ID" value="XM_064811623.1"/>
</dbReference>
<keyword evidence="4" id="KW-1185">Reference proteome</keyword>
<feature type="region of interest" description="Disordered" evidence="1">
    <location>
        <begin position="85"/>
        <end position="169"/>
    </location>
</feature>
<reference evidence="3" key="2">
    <citation type="submission" date="2023-05" db="EMBL/GenBank/DDBJ databases">
        <authorList>
            <consortium name="Lawrence Berkeley National Laboratory"/>
            <person name="Steindorff A."/>
            <person name="Hensen N."/>
            <person name="Bonometti L."/>
            <person name="Westerberg I."/>
            <person name="Brannstrom I.O."/>
            <person name="Guillou S."/>
            <person name="Cros-Aarteil S."/>
            <person name="Calhoun S."/>
            <person name="Haridas S."/>
            <person name="Kuo A."/>
            <person name="Mondo S."/>
            <person name="Pangilinan J."/>
            <person name="Riley R."/>
            <person name="Labutti K."/>
            <person name="Andreopoulos B."/>
            <person name="Lipzen A."/>
            <person name="Chen C."/>
            <person name="Yanf M."/>
            <person name="Daum C."/>
            <person name="Ng V."/>
            <person name="Clum A."/>
            <person name="Ohm R."/>
            <person name="Martin F."/>
            <person name="Silar P."/>
            <person name="Natvig D."/>
            <person name="Lalanne C."/>
            <person name="Gautier V."/>
            <person name="Ament-Velasquez S.L."/>
            <person name="Kruys A."/>
            <person name="Hutchinson M.I."/>
            <person name="Powell A.J."/>
            <person name="Barry K."/>
            <person name="Miller A.N."/>
            <person name="Grigoriev I.V."/>
            <person name="Debuchy R."/>
            <person name="Gladieux P."/>
            <person name="Thoren M.H."/>
            <person name="Johannesson H."/>
        </authorList>
    </citation>
    <scope>NUCLEOTIDE SEQUENCE</scope>
    <source>
        <strain evidence="3">CBS 508.74</strain>
    </source>
</reference>
<evidence type="ECO:0000256" key="2">
    <source>
        <dbReference type="SAM" id="Phobius"/>
    </source>
</evidence>
<keyword evidence="2" id="KW-1133">Transmembrane helix</keyword>